<evidence type="ECO:0000256" key="5">
    <source>
        <dbReference type="SAM" id="Phobius"/>
    </source>
</evidence>
<keyword evidence="2" id="KW-0488">Methylation</keyword>
<evidence type="ECO:0000256" key="4">
    <source>
        <dbReference type="PROSITE-ProRule" id="PRU00284"/>
    </source>
</evidence>
<dbReference type="GO" id="GO:0004888">
    <property type="term" value="F:transmembrane signaling receptor activity"/>
    <property type="evidence" value="ECO:0007669"/>
    <property type="project" value="TreeGrafter"/>
</dbReference>
<feature type="domain" description="Methyl-accepting transducer" evidence="6">
    <location>
        <begin position="263"/>
        <end position="492"/>
    </location>
</feature>
<dbReference type="InterPro" id="IPR003660">
    <property type="entry name" value="HAMP_dom"/>
</dbReference>
<feature type="transmembrane region" description="Helical" evidence="5">
    <location>
        <begin position="185"/>
        <end position="204"/>
    </location>
</feature>
<dbReference type="CDD" id="cd06225">
    <property type="entry name" value="HAMP"/>
    <property type="match status" value="1"/>
</dbReference>
<dbReference type="PANTHER" id="PTHR43531">
    <property type="entry name" value="PROTEIN ICFG"/>
    <property type="match status" value="1"/>
</dbReference>
<dbReference type="PANTHER" id="PTHR43531:SF14">
    <property type="entry name" value="METHYL-ACCEPTING CHEMOTAXIS PROTEIN I-RELATED"/>
    <property type="match status" value="1"/>
</dbReference>
<evidence type="ECO:0000259" key="7">
    <source>
        <dbReference type="PROSITE" id="PS50885"/>
    </source>
</evidence>
<evidence type="ECO:0000313" key="9">
    <source>
        <dbReference type="Proteomes" id="UP000578036"/>
    </source>
</evidence>
<dbReference type="AlphaFoldDB" id="A0A7W4V6T2"/>
<feature type="domain" description="HAMP" evidence="7">
    <location>
        <begin position="206"/>
        <end position="258"/>
    </location>
</feature>
<sequence>MKIAVKLPLAFAAALIVMFAGALYGLSTLNRSLDDYNHVVLERVEEERLVTAMLVDFKEQIQEWKNTILRGRDTARLDKHWAAFAARETAIRERGAVLARRLPDGKSKHLAAQFASAHAAMGEGYRRGFEAFKAADFDPAAGDRVVAGVDREPARLLQEAARLIAADAAAVSAQTAATASRAATLSYALMFAAFVCGLAGAMVFSRALTRPLSRALNVAQTVARGDLSTPIDTRGKDEVAALMQALHDMQHSLSDVVGLVRRNAEGVAAASAQIANGNFDLSARTEQQAASLEQTAASMDELTLTVRANAENIEQVSQQTALARDIAGRSADVMGNVVATMQEIAERSAKVGDIVGVIEGIAFQTNLLALNAAVEAARAGEQGRGFAVVANEVRTLAQRSAVASREIKALIDVAVERVAAGHALVGSAGGTIEEMTAAMAQVSRIVNEIAAASGEQRQGIEQVNTAVGQLDEVTQQNAALVEQASAATQSMAEQARALREAVAVFRLDGAAMAAA</sequence>
<keyword evidence="5" id="KW-0472">Membrane</keyword>
<keyword evidence="5" id="KW-1133">Transmembrane helix</keyword>
<dbReference type="InterPro" id="IPR004089">
    <property type="entry name" value="MCPsignal_dom"/>
</dbReference>
<comment type="similarity">
    <text evidence="3">Belongs to the methyl-accepting chemotaxis (MCP) protein family.</text>
</comment>
<keyword evidence="9" id="KW-1185">Reference proteome</keyword>
<dbReference type="GO" id="GO:0005886">
    <property type="term" value="C:plasma membrane"/>
    <property type="evidence" value="ECO:0007669"/>
    <property type="project" value="TreeGrafter"/>
</dbReference>
<dbReference type="SMART" id="SM00283">
    <property type="entry name" value="MA"/>
    <property type="match status" value="1"/>
</dbReference>
<reference evidence="8 9" key="1">
    <citation type="submission" date="2020-08" db="EMBL/GenBank/DDBJ databases">
        <title>Genomic Encyclopedia of Type Strains, Phase IV (KMG-V): Genome sequencing to study the core and pangenomes of soil and plant-associated prokaryotes.</title>
        <authorList>
            <person name="Whitman W."/>
        </authorList>
    </citation>
    <scope>NUCLEOTIDE SEQUENCE [LARGE SCALE GENOMIC DNA]</scope>
    <source>
        <strain evidence="8 9">SLV-2362</strain>
    </source>
</reference>
<dbReference type="FunFam" id="1.10.287.950:FF:000001">
    <property type="entry name" value="Methyl-accepting chemotaxis sensory transducer"/>
    <property type="match status" value="1"/>
</dbReference>
<comment type="subcellular location">
    <subcellularLocation>
        <location evidence="1">Membrane</location>
    </subcellularLocation>
</comment>
<dbReference type="PROSITE" id="PS50111">
    <property type="entry name" value="CHEMOTAXIS_TRANSDUC_2"/>
    <property type="match status" value="1"/>
</dbReference>
<keyword evidence="4" id="KW-0807">Transducer</keyword>
<comment type="caution">
    <text evidence="8">The sequence shown here is derived from an EMBL/GenBank/DDBJ whole genome shotgun (WGS) entry which is preliminary data.</text>
</comment>
<evidence type="ECO:0000256" key="2">
    <source>
        <dbReference type="ARBA" id="ARBA00022481"/>
    </source>
</evidence>
<dbReference type="EMBL" id="JACHWF010000001">
    <property type="protein sequence ID" value="MBB3005483.1"/>
    <property type="molecule type" value="Genomic_DNA"/>
</dbReference>
<gene>
    <name evidence="8" type="ORF">FHX61_000099</name>
</gene>
<name>A0A7W4V6T2_9BURK</name>
<dbReference type="Gene3D" id="1.10.287.950">
    <property type="entry name" value="Methyl-accepting chemotaxis protein"/>
    <property type="match status" value="1"/>
</dbReference>
<dbReference type="InterPro" id="IPR051310">
    <property type="entry name" value="MCP_chemotaxis"/>
</dbReference>
<dbReference type="GO" id="GO:0006935">
    <property type="term" value="P:chemotaxis"/>
    <property type="evidence" value="ECO:0007669"/>
    <property type="project" value="TreeGrafter"/>
</dbReference>
<dbReference type="Pfam" id="PF00672">
    <property type="entry name" value="HAMP"/>
    <property type="match status" value="1"/>
</dbReference>
<evidence type="ECO:0000313" key="8">
    <source>
        <dbReference type="EMBL" id="MBB3005483.1"/>
    </source>
</evidence>
<dbReference type="Proteomes" id="UP000578036">
    <property type="component" value="Unassembled WGS sequence"/>
</dbReference>
<protein>
    <submittedName>
        <fullName evidence="8">Methyl-accepting chemotaxis protein-1 (Serine sensor receptor)</fullName>
    </submittedName>
</protein>
<evidence type="ECO:0000259" key="6">
    <source>
        <dbReference type="PROSITE" id="PS50111"/>
    </source>
</evidence>
<keyword evidence="8" id="KW-0675">Receptor</keyword>
<dbReference type="PROSITE" id="PS50885">
    <property type="entry name" value="HAMP"/>
    <property type="match status" value="1"/>
</dbReference>
<evidence type="ECO:0000256" key="1">
    <source>
        <dbReference type="ARBA" id="ARBA00004370"/>
    </source>
</evidence>
<proteinExistence type="inferred from homology"/>
<organism evidence="8 9">
    <name type="scientific">Cupriavidus alkaliphilus</name>
    <dbReference type="NCBI Taxonomy" id="942866"/>
    <lineage>
        <taxon>Bacteria</taxon>
        <taxon>Pseudomonadati</taxon>
        <taxon>Pseudomonadota</taxon>
        <taxon>Betaproteobacteria</taxon>
        <taxon>Burkholderiales</taxon>
        <taxon>Burkholderiaceae</taxon>
        <taxon>Cupriavidus</taxon>
    </lineage>
</organism>
<accession>A0A7W4V6T2</accession>
<dbReference type="Pfam" id="PF00015">
    <property type="entry name" value="MCPsignal"/>
    <property type="match status" value="1"/>
</dbReference>
<dbReference type="RefSeq" id="WP_183298357.1">
    <property type="nucleotide sequence ID" value="NZ_JACHWF010000001.1"/>
</dbReference>
<dbReference type="CDD" id="cd11386">
    <property type="entry name" value="MCP_signal"/>
    <property type="match status" value="1"/>
</dbReference>
<dbReference type="GO" id="GO:0007165">
    <property type="term" value="P:signal transduction"/>
    <property type="evidence" value="ECO:0007669"/>
    <property type="project" value="UniProtKB-KW"/>
</dbReference>
<dbReference type="SUPFAM" id="SSF58104">
    <property type="entry name" value="Methyl-accepting chemotaxis protein (MCP) signaling domain"/>
    <property type="match status" value="1"/>
</dbReference>
<keyword evidence="5" id="KW-0812">Transmembrane</keyword>
<evidence type="ECO:0000256" key="3">
    <source>
        <dbReference type="ARBA" id="ARBA00029447"/>
    </source>
</evidence>
<dbReference type="SMART" id="SM00304">
    <property type="entry name" value="HAMP"/>
    <property type="match status" value="1"/>
</dbReference>